<feature type="domain" description="Methyl-accepting transducer" evidence="6">
    <location>
        <begin position="240"/>
        <end position="476"/>
    </location>
</feature>
<dbReference type="PANTHER" id="PTHR32089">
    <property type="entry name" value="METHYL-ACCEPTING CHEMOTAXIS PROTEIN MCPB"/>
    <property type="match status" value="1"/>
</dbReference>
<dbReference type="InterPro" id="IPR013655">
    <property type="entry name" value="PAS_fold_3"/>
</dbReference>
<accession>A0A4R6NWL2</accession>
<keyword evidence="2 4" id="KW-0807">Transducer</keyword>
<dbReference type="InterPro" id="IPR000014">
    <property type="entry name" value="PAS"/>
</dbReference>
<dbReference type="Gene3D" id="3.30.450.20">
    <property type="entry name" value="PAS domain"/>
    <property type="match status" value="1"/>
</dbReference>
<dbReference type="FunFam" id="1.10.287.950:FF:000001">
    <property type="entry name" value="Methyl-accepting chemotaxis sensory transducer"/>
    <property type="match status" value="1"/>
</dbReference>
<evidence type="ECO:0000313" key="8">
    <source>
        <dbReference type="EMBL" id="TDP26992.1"/>
    </source>
</evidence>
<dbReference type="InterPro" id="IPR035965">
    <property type="entry name" value="PAS-like_dom_sf"/>
</dbReference>
<keyword evidence="5" id="KW-1133">Transmembrane helix</keyword>
<dbReference type="GO" id="GO:0006935">
    <property type="term" value="P:chemotaxis"/>
    <property type="evidence" value="ECO:0007669"/>
    <property type="project" value="InterPro"/>
</dbReference>
<evidence type="ECO:0000256" key="1">
    <source>
        <dbReference type="ARBA" id="ARBA00004370"/>
    </source>
</evidence>
<evidence type="ECO:0000313" key="9">
    <source>
        <dbReference type="Proteomes" id="UP000295531"/>
    </source>
</evidence>
<dbReference type="SUPFAM" id="SSF58104">
    <property type="entry name" value="Methyl-accepting chemotaxis protein (MCP) signaling domain"/>
    <property type="match status" value="1"/>
</dbReference>
<evidence type="ECO:0000259" key="7">
    <source>
        <dbReference type="PROSITE" id="PS50112"/>
    </source>
</evidence>
<dbReference type="Pfam" id="PF08447">
    <property type="entry name" value="PAS_3"/>
    <property type="match status" value="1"/>
</dbReference>
<dbReference type="PROSITE" id="PS50111">
    <property type="entry name" value="CHEMOTAXIS_TRANSDUC_2"/>
    <property type="match status" value="1"/>
</dbReference>
<comment type="similarity">
    <text evidence="3">Belongs to the methyl-accepting chemotaxis (MCP) protein family.</text>
</comment>
<proteinExistence type="inferred from homology"/>
<keyword evidence="9" id="KW-1185">Reference proteome</keyword>
<dbReference type="PRINTS" id="PR00260">
    <property type="entry name" value="CHEMTRNSDUCR"/>
</dbReference>
<dbReference type="SMART" id="SM00283">
    <property type="entry name" value="MA"/>
    <property type="match status" value="1"/>
</dbReference>
<protein>
    <submittedName>
        <fullName evidence="8">Methyl-accepting chemotaxis sensory transducer with Pas/Pac sensor</fullName>
    </submittedName>
</protein>
<comment type="subcellular location">
    <subcellularLocation>
        <location evidence="1">Membrane</location>
    </subcellularLocation>
</comment>
<feature type="domain" description="PAS" evidence="7">
    <location>
        <begin position="22"/>
        <end position="61"/>
    </location>
</feature>
<dbReference type="InterPro" id="IPR004090">
    <property type="entry name" value="Chemotax_Me-accpt_rcpt"/>
</dbReference>
<dbReference type="GO" id="GO:0004888">
    <property type="term" value="F:transmembrane signaling receptor activity"/>
    <property type="evidence" value="ECO:0007669"/>
    <property type="project" value="InterPro"/>
</dbReference>
<keyword evidence="5" id="KW-0472">Membrane</keyword>
<dbReference type="InterPro" id="IPR004089">
    <property type="entry name" value="MCPsignal_dom"/>
</dbReference>
<keyword evidence="5" id="KW-0812">Transmembrane</keyword>
<dbReference type="RefSeq" id="WP_133540922.1">
    <property type="nucleotide sequence ID" value="NZ_SNXI01000037.1"/>
</dbReference>
<dbReference type="GO" id="GO:0007165">
    <property type="term" value="P:signal transduction"/>
    <property type="evidence" value="ECO:0007669"/>
    <property type="project" value="UniProtKB-KW"/>
</dbReference>
<dbReference type="PROSITE" id="PS50112">
    <property type="entry name" value="PAS"/>
    <property type="match status" value="1"/>
</dbReference>
<evidence type="ECO:0000256" key="5">
    <source>
        <dbReference type="SAM" id="Phobius"/>
    </source>
</evidence>
<dbReference type="AlphaFoldDB" id="A0A4R6NWL2"/>
<evidence type="ECO:0000259" key="6">
    <source>
        <dbReference type="PROSITE" id="PS50111"/>
    </source>
</evidence>
<evidence type="ECO:0000256" key="4">
    <source>
        <dbReference type="PROSITE-ProRule" id="PRU00284"/>
    </source>
</evidence>
<evidence type="ECO:0000256" key="3">
    <source>
        <dbReference type="ARBA" id="ARBA00029447"/>
    </source>
</evidence>
<feature type="transmembrane region" description="Helical" evidence="5">
    <location>
        <begin position="148"/>
        <end position="165"/>
    </location>
</feature>
<reference evidence="8 9" key="1">
    <citation type="submission" date="2019-03" db="EMBL/GenBank/DDBJ databases">
        <title>Freshwater and sediment microbial communities from various areas in North America, analyzing microbe dynamics in response to fracking.</title>
        <authorList>
            <person name="Lamendella R."/>
        </authorList>
    </citation>
    <scope>NUCLEOTIDE SEQUENCE [LARGE SCALE GENOMIC DNA]</scope>
    <source>
        <strain evidence="8 9">18_TX</strain>
    </source>
</reference>
<dbReference type="PANTHER" id="PTHR32089:SF52">
    <property type="entry name" value="CHEMOTAXIS SIGNAL TRANSDUCTION SYSTEM METHYL ACCEPTING SENSORY TRANSDUCER WITH PAS SENSORY DOMAIN"/>
    <property type="match status" value="1"/>
</dbReference>
<dbReference type="GO" id="GO:0016020">
    <property type="term" value="C:membrane"/>
    <property type="evidence" value="ECO:0007669"/>
    <property type="project" value="UniProtKB-SubCell"/>
</dbReference>
<name>A0A4R6NWL2_9GAMM</name>
<dbReference type="SUPFAM" id="SSF55785">
    <property type="entry name" value="PYP-like sensor domain (PAS domain)"/>
    <property type="match status" value="1"/>
</dbReference>
<sequence length="512" mass="56385">MSRRNQTIINDEVTFSDDEELVSVTDTRGVIRYANKEFCRVAGFSKEELVGKNHNIVRHPDMPKAAFADMWSKLNSGQAWRGAVKNRCKDGRYYWVDAFVTPLYEAGKLTGFQSVRTTLPSTVRNRAESLYQQLNTGKSISEPLWESFRFRFACFLALSVLTMFLSTYTVFFGALFPVITFICFYSELIAFPSALKTMQIEYDSVSRTVYSGSSLINVMHFRDALHQGRARTILGRATDGAKVLLESAFELKSASRETQEGVERQTKELHQLAAAMEEMSATIKEVASNTASTSERVDAVHVECSKATESMQKTMQSVTALSGEVSASATSSEELASEAEKIGNVTKEIQGIADQTNLLALNAAIEAARAGEHGRGFSVVAEEVRALSTRTHNATEQIQSSMAGIKETLLAWAYKMQQGKQTAEQCLSETEAAVGIINKVYEDVATIADYATQISTAAEEQSVVAEEISRNIMNVNQEADNNLSLAGEVSNQSDKITERSEALASLPLSFQQ</sequence>
<dbReference type="Proteomes" id="UP000295531">
    <property type="component" value="Unassembled WGS sequence"/>
</dbReference>
<dbReference type="EMBL" id="SNXI01000037">
    <property type="protein sequence ID" value="TDP26992.1"/>
    <property type="molecule type" value="Genomic_DNA"/>
</dbReference>
<organism evidence="8 9">
    <name type="scientific">Idiomarina aquatica</name>
    <dbReference type="NCBI Taxonomy" id="1327752"/>
    <lineage>
        <taxon>Bacteria</taxon>
        <taxon>Pseudomonadati</taxon>
        <taxon>Pseudomonadota</taxon>
        <taxon>Gammaproteobacteria</taxon>
        <taxon>Alteromonadales</taxon>
        <taxon>Idiomarinaceae</taxon>
        <taxon>Idiomarina</taxon>
    </lineage>
</organism>
<gene>
    <name evidence="8" type="ORF">DEU29_1372</name>
</gene>
<dbReference type="Pfam" id="PF00015">
    <property type="entry name" value="MCPsignal"/>
    <property type="match status" value="1"/>
</dbReference>
<dbReference type="CDD" id="cd00130">
    <property type="entry name" value="PAS"/>
    <property type="match status" value="1"/>
</dbReference>
<dbReference type="Gene3D" id="1.10.287.950">
    <property type="entry name" value="Methyl-accepting chemotaxis protein"/>
    <property type="match status" value="1"/>
</dbReference>
<dbReference type="NCBIfam" id="TIGR00229">
    <property type="entry name" value="sensory_box"/>
    <property type="match status" value="1"/>
</dbReference>
<dbReference type="OrthoDB" id="5675566at2"/>
<evidence type="ECO:0000256" key="2">
    <source>
        <dbReference type="ARBA" id="ARBA00023224"/>
    </source>
</evidence>
<comment type="caution">
    <text evidence="8">The sequence shown here is derived from an EMBL/GenBank/DDBJ whole genome shotgun (WGS) entry which is preliminary data.</text>
</comment>